<gene>
    <name evidence="2" type="ORF">Rhopal_005727-T1</name>
</gene>
<evidence type="ECO:0000256" key="1">
    <source>
        <dbReference type="SAM" id="MobiDB-lite"/>
    </source>
</evidence>
<evidence type="ECO:0000313" key="2">
    <source>
        <dbReference type="EMBL" id="GJN92692.1"/>
    </source>
</evidence>
<protein>
    <recommendedName>
        <fullName evidence="4">Homeodomain transcription factor HD2</fullName>
    </recommendedName>
</protein>
<organism evidence="2 3">
    <name type="scientific">Rhodotorula paludigena</name>
    <dbReference type="NCBI Taxonomy" id="86838"/>
    <lineage>
        <taxon>Eukaryota</taxon>
        <taxon>Fungi</taxon>
        <taxon>Dikarya</taxon>
        <taxon>Basidiomycota</taxon>
        <taxon>Pucciniomycotina</taxon>
        <taxon>Microbotryomycetes</taxon>
        <taxon>Sporidiobolales</taxon>
        <taxon>Sporidiobolaceae</taxon>
        <taxon>Rhodotorula</taxon>
    </lineage>
</organism>
<keyword evidence="3" id="KW-1185">Reference proteome</keyword>
<comment type="caution">
    <text evidence="2">The sequence shown here is derived from an EMBL/GenBank/DDBJ whole genome shotgun (WGS) entry which is preliminary data.</text>
</comment>
<accession>A0AAV5GUH3</accession>
<evidence type="ECO:0000313" key="3">
    <source>
        <dbReference type="Proteomes" id="UP001342314"/>
    </source>
</evidence>
<dbReference type="AlphaFoldDB" id="A0AAV5GUH3"/>
<feature type="region of interest" description="Disordered" evidence="1">
    <location>
        <begin position="141"/>
        <end position="163"/>
    </location>
</feature>
<dbReference type="Proteomes" id="UP001342314">
    <property type="component" value="Unassembled WGS sequence"/>
</dbReference>
<proteinExistence type="predicted"/>
<sequence length="163" mass="17853">MSSDAPPAVALPPAETALLASTTTHERVLVAQAVFERGTGDYAGVGKLLEGHALLRERGPEWFTADNLGRVFGVLLANAGYDPTTSFPAQAPELRKVAHKYYMDRVHELYEAMQLCQDQFRITYSEIQELKDGKLDWKLTHPDRALPPSPVRPGTALPAADAL</sequence>
<dbReference type="EMBL" id="BQKY01000012">
    <property type="protein sequence ID" value="GJN92692.1"/>
    <property type="molecule type" value="Genomic_DNA"/>
</dbReference>
<name>A0AAV5GUH3_9BASI</name>
<reference evidence="2 3" key="1">
    <citation type="submission" date="2021-12" db="EMBL/GenBank/DDBJ databases">
        <title>High titer production of polyol ester of fatty acids by Rhodotorula paludigena BS15 towards product separation-free biomass refinery.</title>
        <authorList>
            <person name="Mano J."/>
            <person name="Ono H."/>
            <person name="Tanaka T."/>
            <person name="Naito K."/>
            <person name="Sushida H."/>
            <person name="Ike M."/>
            <person name="Tokuyasu K."/>
            <person name="Kitaoka M."/>
        </authorList>
    </citation>
    <scope>NUCLEOTIDE SEQUENCE [LARGE SCALE GENOMIC DNA]</scope>
    <source>
        <strain evidence="2 3">BS15</strain>
    </source>
</reference>
<evidence type="ECO:0008006" key="4">
    <source>
        <dbReference type="Google" id="ProtNLM"/>
    </source>
</evidence>